<dbReference type="OrthoDB" id="7282650at2"/>
<proteinExistence type="predicted"/>
<dbReference type="KEGG" id="kba:A0U89_10420"/>
<dbReference type="EMBL" id="CP014674">
    <property type="protein sequence ID" value="AOX17485.1"/>
    <property type="molecule type" value="Genomic_DNA"/>
</dbReference>
<dbReference type="RefSeq" id="WP_070403071.1">
    <property type="nucleotide sequence ID" value="NZ_BJVW01000001.1"/>
</dbReference>
<dbReference type="STRING" id="153496.A0U89_10420"/>
<organism evidence="1 2">
    <name type="scientific">Kozakia baliensis</name>
    <dbReference type="NCBI Taxonomy" id="153496"/>
    <lineage>
        <taxon>Bacteria</taxon>
        <taxon>Pseudomonadati</taxon>
        <taxon>Pseudomonadota</taxon>
        <taxon>Alphaproteobacteria</taxon>
        <taxon>Acetobacterales</taxon>
        <taxon>Acetobacteraceae</taxon>
        <taxon>Kozakia</taxon>
    </lineage>
</organism>
<dbReference type="Proteomes" id="UP000179145">
    <property type="component" value="Chromosome"/>
</dbReference>
<reference evidence="1 2" key="1">
    <citation type="journal article" date="2016" name="Microb. Cell Fact.">
        <title>Dissection of exopolysaccharide biosynthesis in Kozakia baliensis.</title>
        <authorList>
            <person name="Brandt J.U."/>
            <person name="Jakob F."/>
            <person name="Behr J."/>
            <person name="Geissler A.J."/>
            <person name="Vogel R.F."/>
        </authorList>
    </citation>
    <scope>NUCLEOTIDE SEQUENCE [LARGE SCALE GENOMIC DNA]</scope>
    <source>
        <strain evidence="1 2">DSM 14400</strain>
    </source>
</reference>
<accession>A0A1D8UV23</accession>
<name>A0A1D8UV23_9PROT</name>
<evidence type="ECO:0000313" key="2">
    <source>
        <dbReference type="Proteomes" id="UP000179145"/>
    </source>
</evidence>
<evidence type="ECO:0000313" key="1">
    <source>
        <dbReference type="EMBL" id="AOX17485.1"/>
    </source>
</evidence>
<gene>
    <name evidence="1" type="ORF">A0U89_10420</name>
</gene>
<sequence length="163" mass="18708">MKNLSLKTEGRVLRVLLWLVRPHLWHGVAIGLLLAYIPGVVLLLGMAFLPLVVAQFLLPKQNDQLVLAMLFFIIATLVHPCRLVWQKGADWENCITIATQPLLLCLFWIGPAVAWFISECATMILQWRRKRSSIQRRKKLKSRIDELCEEWGFAKPPVPNNKS</sequence>
<keyword evidence="2" id="KW-1185">Reference proteome</keyword>
<protein>
    <submittedName>
        <fullName evidence="1">Uncharacterized protein</fullName>
    </submittedName>
</protein>
<dbReference type="AlphaFoldDB" id="A0A1D8UV23"/>